<feature type="region of interest" description="Disordered" evidence="1">
    <location>
        <begin position="3248"/>
        <end position="3275"/>
    </location>
</feature>
<evidence type="ECO:0000313" key="2">
    <source>
        <dbReference type="Proteomes" id="UP001652620"/>
    </source>
</evidence>
<feature type="compositionally biased region" description="Low complexity" evidence="1">
    <location>
        <begin position="4923"/>
        <end position="4936"/>
    </location>
</feature>
<dbReference type="RefSeq" id="XP_049314171.1">
    <property type="nucleotide sequence ID" value="XM_049458214.1"/>
</dbReference>
<feature type="region of interest" description="Disordered" evidence="1">
    <location>
        <begin position="2030"/>
        <end position="2110"/>
    </location>
</feature>
<dbReference type="GeneID" id="105229493"/>
<gene>
    <name evidence="3" type="primary">LOC105229493</name>
</gene>
<reference evidence="3" key="1">
    <citation type="submission" date="2025-08" db="UniProtKB">
        <authorList>
            <consortium name="RefSeq"/>
        </authorList>
    </citation>
    <scope>IDENTIFICATION</scope>
    <source>
        <tissue evidence="3">Adult</tissue>
    </source>
</reference>
<feature type="region of interest" description="Disordered" evidence="1">
    <location>
        <begin position="1385"/>
        <end position="1407"/>
    </location>
</feature>
<feature type="compositionally biased region" description="Low complexity" evidence="1">
    <location>
        <begin position="233"/>
        <end position="244"/>
    </location>
</feature>
<feature type="compositionally biased region" description="Polar residues" evidence="1">
    <location>
        <begin position="2056"/>
        <end position="2109"/>
    </location>
</feature>
<feature type="compositionally biased region" description="Basic and acidic residues" evidence="1">
    <location>
        <begin position="2030"/>
        <end position="2039"/>
    </location>
</feature>
<feature type="region of interest" description="Disordered" evidence="1">
    <location>
        <begin position="932"/>
        <end position="971"/>
    </location>
</feature>
<feature type="region of interest" description="Disordered" evidence="1">
    <location>
        <begin position="1103"/>
        <end position="1130"/>
    </location>
</feature>
<proteinExistence type="predicted"/>
<accession>A0ABM3JYA1</accession>
<feature type="compositionally biased region" description="Basic and acidic residues" evidence="1">
    <location>
        <begin position="4033"/>
        <end position="4043"/>
    </location>
</feature>
<feature type="region of interest" description="Disordered" evidence="1">
    <location>
        <begin position="5005"/>
        <end position="5046"/>
    </location>
</feature>
<dbReference type="Proteomes" id="UP001652620">
    <property type="component" value="Chromosome 5"/>
</dbReference>
<sequence length="5046" mass="559689">MFFRRRIYSIMWDKEASQFKKPEDTSVEGNTENAASQYFKTNNLSENVSARADTVVVATYVVRDNDDCAENRKNVNDRPKPLAAEQSDIDNFLSIVRLCDGPSTSSFSQKKELPTSAATISAAAKEITNAEDSIVSMDNDELPYKNINANIETLSSMQSNNPVIPLKYDSPIARKSAQNEQVQSDNVAGPQIQSLYDKQLTPQAEDVHVATREYSPAVSVEDLTSVSEMRGGSPTPSSITSASTLRAAKGTSGRRTDCLRHMRRPPKEPEEYLDALFPHIRKTHMHIRQALLHAPLTDVKDNALLKKKMLELIQIYTCGCRDEFERVGPSLVLCRRLKRNIVRLLDLFHEICSSSREDRAYLYHISQLIAVYTSLEIRLSFNLARQQKCALIHRISHIINKHLMVKNEPLAKENILRMFLHMPDTYSARFIMEPLFNTYLVEIATSSNTWCQKEMPDKLFVQYIIILHIWKEMLRDPLEQVELINRAQHFMCPTKTLHANPMYANHLPTIHTRKHAVKDILNSLKFFHDLRNAAICDDTLNDGEDDIAVVIDEVINTPFWDFGATYTGASKQPKSLYRRIPASDQTECVDLTQEDDQQSIFDSADKPLEWLTKLKERAAERVQVDESEKVICLDSDSDGELFSGSILDPSESYQDCDAFDTDYTSLDGGTSDDKELSEDEALSANGISPNCLRTYLAPRTKNQIRSEPYERTRDFDGEGDSAAVGTKKSAIAAVSTAESTVPLIVNSFTVRGKQNMHLINSSRFSLDIGPERFGNEDIEFHDACDEMGLNFNAAKNHYKRANSAVVNDGVVGRSVGGYYRKEVNTDDEEEDDEYQSLPSTASSSTTTLGKVIFSQALQRPSQQFFTGYERENHYKRADSKEKTVTFNERNKADSKTEMHVQDKPVKKQVKFNDNPIGPTRRPHTKLPIKPAIHLSKIQPSSRQPIFSSSPHPRFSSPSSSTSSTSESLKQMAQKGRNFVDIIKTCKYTKISKSSSTIILDSDDDDDIIDINVSANKNTNLVSTQPIQSKNTYEKSISFCNSNMSKMQACDVLNSTTIILGPKDISSTNKSRNESVDIMHISGDEGRDNIASIVDNNVRGLEKQLEREEQNSNVSTTTGPNVDSSTGEDDNSIGLVKEKCSEKQTVANVESTSKEEDYRAHSLELITGSDICTSTSTETFVQSTECSVHNFKSIQCTTTQSSSNTDVGGVVGSVQLVANSIGNENVDTAGKNADKLLDVEADLNKSVTHLDDFIDENTLETVICENKSKLEEKNNCFAQTMVLSQYLVNKVDENAYATENSKNKASNQEETVFTETLQSVIATCTDIWDPVNEQILESNFDVAEKSLRNTEKINEENNCTHSITAETNTAIKEICSNQSKEYEFEETLAETKESLDKNSQESQSQEAKDNLAVHITETIENVVETAEILKDVAEISDVIPTTNIATTEECLVLTEGQVIEELVMFETGRNTTEPNVILQDTLRQESENKILEESVTSVEERDVQERVTYTAAENEISVATNIYHVEDMEIDSVTNEMTAINADATAIIIDESTIRETLISANVSENNIPIYCVGKSNSTVSPVFEEGMVGSNEKNSELKIPCTEPEQNISFDINLENTSIGEVDKEKDESTIRETLISAIVSENNIPTYSVEKSNSTVSAVFEERMESSNGKKSELKITYAEAEQNTSFNINLENTSMCKVDKEIKQRECLEIAPNNADVKVDMVQTEKMVVPTDIFKPKIAKNDGLACLVAAVKSVEALTFTTQVSEYIVPVERETRDDNENTGDAKNLLPPYRNLTVLSETLVTPKTNANVTDQVIERHENSLRKNDTCIQVNPKTTESNSIYFSGDGPKTNLERLAEAAVQKYGEHVADRETCIVEHIKRKSKDLALETVAVENTEIKSVAMFKCQTGIINNAVGTDSVNTVYEHQQASRKQLETIAVTVDNTQVSQTIDYDMQIFNLSDNVQHMQDSAKSATTCNLKVVNISKSSPETKKCGNSDNVSVFSKSPKPGSTFLSHFESFISTLKDTKETKYEVKEQRRSPRTSKPTTTKISPTSENAKSVVNTKAQSQNIVKNLPKSTSDLAITNKVSTGAPTQHNPKESTSSDSELSNVGVGIGESALRKRYSLRKPEQWKVIKNTSLRASPPEYIDTIKPVNNTRTKRCIKIRLARAKVPTKVETKEPPVSSAQNELNLETEFGDVSHRPITRRLAAALNSSLQMVTENAVIEPIKPFARGRKSKPKVHATLAEKTSTKRRKCENIVGEKVLEPKSPFSSKEIYDLKELRKHCALELSPKSHSEPPAVAKILQNKQLDGFEMISVEPTCFPEERSAKRMKIEKRENVAKNSGGETVTAAQNAENDTFTFETVFVKPTLVLKTLKPVNLSSTKEIALQQQTSEGSETVKSINKRYPKRNVVALNDNSTVKAVVQEEKFEDEKIQKKAKLKVLGMTCAPENSIEGNSAALKEERALANDGKLPIPATIKNSNETSGEVLSQELCLTQNKDVEAEPEETINKSCPETSVYIRESELKTPADITARGGSLRTSESKATIDSEKVNLERTDEISVPVLEQMKNKDNIETEVFTRDSVSNTQEVVKHFNGSSSTCDTKETSALVLGEDMRNLMKTSDLEKTLTTDKTTVLDEDVNKICTEIRTYIEDPVLNTPDCVTLLDESAFRTDSRDTSVLDLNEGKPIKTIDSENSLKTETDADKSAPILEKVIIEGNAERKTFIGDQTEQHVTQVGENSSTADFKETRTLLSIEEMSKEFMKTSDSNQIGNGIELNTVQSPTKRAILTNDLATEPIIFNEDSAILPENNEAAPLVDISNFTSLTLDTKSDVNFQDVAEFMEKDSNVNLSVSQITDRNEYLNESDAINTLKTNMEADKLLEEYNHSVRIIANANLKIPSAIHTPTEVCTPPCSSVTFSFTASDSSSSFANSCSCSTTATVNSATDLYKNEPTSFKVMQSQAQVVELLSTTSTSFQDLSLLDLEHDVIIGNDDLLSELIPTSMMDTMAATSLEHNYATKPSETSIRNEYDVPNEVSGDTEVLPKTNSDIQCTAPSLKVSIPIARIKRFDEIIGNHSKNWYLSEKPTTSKAALAALARRNAKFKTDVGHIFNTSSVSRHRQISDSKFSESVGNKQSVATADSLVSQHLFACESFSPSPSLPLKKRRNISGVLEEDFCNAAVILSEQSDLMTMISQGSNSYEPNKLANMATEAHRNKENEFNNTKNVETPIEQQTITDIQARDYQCNTNYTGEYQSDKSKSTNETMQSGETDFGNKRRVEATFKQQIEENAQKEEQNAVLSNKVKEIEVNTRTNEVLHATNENSFNNQTDIDNSNRLETIAEQQTMREIVDSPYKKNHDLVFESKQHTRDDIDKNLIPGVNDASRDQNIVQDQQKEVTLQVGTEIQTFENLISDQSEFVERTLRQDQNDPTTKDISTIGQKIAEGRALMEEQNDQDINNTSQEAENMTETATLLVEKPDQAVNNNPQQAKNITAARALLEERKDTPAKPPNIKNERATLEDQKDVVNLNAVADGAVTNIQFQETIKQKNNTEALTKEQQMGEQIMATIQEQLDGIEVPPAQHILVPDHQGLTLNEDHHKEHTTNVTATDLSAGPKSITTSEIKEKVIKDLMSFQHSNDNFNDHANEAMLSNYDDQFLVTVCLNDADTVSDFEPSGTLFTTKEYAENDFDIGNDVIISTQEIKQESKEFINDFSSPKSPINLTKPSPISNSAYDFNTSLLNQNEFVEFTSDPPHSVAPTNSSNYQLFSATIPNNGLVATDLNVNNMPTFTNCELNINQAEPSDRKSIIDLAQIDELNFAEQDSIHATHLQGAGEQMNQLEYDNFTQPQIHTTTADSGMTSPLKISSNIATTKPTQTAENAHETHATILPTIKICSTNKSKQSLENNEIIAMPTITQSQQLTKPATLSPILPLIKQPTTTIETIYDKPNAIFSFPDIEPASAATTLAQHSAHNFPTTTTASTTDNCATTTSTNDEKSLTTCPSLGSLTQTQTTHSNIARVRAPARVQIVTPQRKRREMAPKTSEEPKTPNITFTNTTTNFCSAVEFDMNQGAATIPVSYTTTPARYANLCQFEKYLQKLMTLIDVPAIIDSARNLFVDKQALAEAHAALLAQATQSDDDGNAISEPLLMKYHKDGTISILNDNDECIILTASMSKMVKSLSLALSILQEQEPPVLGIRARIHGLLKQLTQPSTTKPNANNSTIIPTAVVNPTNLIDSSHNIEINPRHAMEYCSDIGEAVVSQQVPPPLQVINANFQNLQLYAGNWQHVEDSGLITSIPNPELQITNIDAVPFAADAGATNYENAITFNFDEHAPILATNENTNAQRFVNAFPPTLEPASGGNAEGDQNKIVPWPHEKSPDKVTQPLNCTDVVYEQNVTHSHEHGTTGRLDVTNDNLHTVIIDEIAANGSYNMGDTIIESYAMPTYKTHAIATVDSNQVAAVSPKREKHKKTIQRRNDNYQYTHTQLHVKPNAHSSTKKMATKRVEKVSKAQCGNLPASVAVTPQSHTQNTSNSKVSHMQPSNTPLHSHTPTIHYHHTPQSVTVECKPTATLHYKHSTPCQQQQPQPIASLQASSQANQVPQPIPHISIDSVSNTPLFSQQYAQASTLSGSVDLFHNHNNIRYILTTPHTRTHFTPASTTLSNCAIIPLNTTPEIPVQYPYQLHTLQAPPNFSDNLKISELELQAIIKNSEDAASRATTAAVVPTTTTSTAKLLRSFRNVPRANALSKTVTTPSYMLNNGVQTTNEGMSITMQQHTPQQPIQFLEPASTLIIGDIQQNQETEFDCLRQETPLQTVLQAPQAQQQSQNRVYTTLTPLLPVQAKLQYNDEREQALLAQQQQQRPPTPRPILKHSQIKAQTSPKTPASNPTVNRKRGRPRKNNLGEELQPPRNACESTQKHAKLSECPKIRANAAASPNASARNKLQANKSTNAKVRQILPATHHTLTNESHNLATPQPTPLPLTKLSSSCTPHELRPSITSSENFIEHMANAIDSNSSKSARPTAKVGQQQQQHLSQFHMPDLQSTHDSQDNV</sequence>
<feature type="compositionally biased region" description="Polar residues" evidence="1">
    <location>
        <begin position="937"/>
        <end position="946"/>
    </location>
</feature>
<feature type="compositionally biased region" description="Polar residues" evidence="1">
    <location>
        <begin position="1110"/>
        <end position="1124"/>
    </location>
</feature>
<protein>
    <submittedName>
        <fullName evidence="3">Uncharacterized protein LOC105229493 isoform X1</fullName>
    </submittedName>
</protein>
<organism evidence="2 3">
    <name type="scientific">Bactrocera dorsalis</name>
    <name type="common">Oriental fruit fly</name>
    <name type="synonym">Dacus dorsalis</name>
    <dbReference type="NCBI Taxonomy" id="27457"/>
    <lineage>
        <taxon>Eukaryota</taxon>
        <taxon>Metazoa</taxon>
        <taxon>Ecdysozoa</taxon>
        <taxon>Arthropoda</taxon>
        <taxon>Hexapoda</taxon>
        <taxon>Insecta</taxon>
        <taxon>Pterygota</taxon>
        <taxon>Neoptera</taxon>
        <taxon>Endopterygota</taxon>
        <taxon>Diptera</taxon>
        <taxon>Brachycera</taxon>
        <taxon>Muscomorpha</taxon>
        <taxon>Tephritoidea</taxon>
        <taxon>Tephritidae</taxon>
        <taxon>Bactrocera</taxon>
        <taxon>Bactrocera</taxon>
    </lineage>
</organism>
<feature type="compositionally biased region" description="Polar residues" evidence="1">
    <location>
        <begin position="4869"/>
        <end position="4884"/>
    </location>
</feature>
<feature type="region of interest" description="Disordered" evidence="1">
    <location>
        <begin position="225"/>
        <end position="244"/>
    </location>
</feature>
<feature type="region of interest" description="Disordered" evidence="1">
    <location>
        <begin position="4519"/>
        <end position="4544"/>
    </location>
</feature>
<evidence type="ECO:0000313" key="3">
    <source>
        <dbReference type="RefSeq" id="XP_049314171.1"/>
    </source>
</evidence>
<name>A0ABM3JYA1_BACDO</name>
<feature type="region of interest" description="Disordered" evidence="1">
    <location>
        <begin position="876"/>
        <end position="902"/>
    </location>
</feature>
<feature type="compositionally biased region" description="Low complexity" evidence="1">
    <location>
        <begin position="947"/>
        <end position="967"/>
    </location>
</feature>
<keyword evidence="2" id="KW-1185">Reference proteome</keyword>
<evidence type="ECO:0000256" key="1">
    <source>
        <dbReference type="SAM" id="MobiDB-lite"/>
    </source>
</evidence>
<feature type="compositionally biased region" description="Basic and acidic residues" evidence="1">
    <location>
        <begin position="1388"/>
        <end position="1398"/>
    </location>
</feature>
<feature type="region of interest" description="Disordered" evidence="1">
    <location>
        <begin position="4028"/>
        <end position="4050"/>
    </location>
</feature>
<feature type="compositionally biased region" description="Low complexity" evidence="1">
    <location>
        <begin position="2043"/>
        <end position="2055"/>
    </location>
</feature>
<feature type="region of interest" description="Disordered" evidence="1">
    <location>
        <begin position="4867"/>
        <end position="4945"/>
    </location>
</feature>